<dbReference type="PANTHER" id="PTHR43624:SF2">
    <property type="entry name" value="ELECTRON TRANSFER FLAVOPROTEIN-QUINONE OXIDOREDUCTASE YDIS-RELATED"/>
    <property type="match status" value="1"/>
</dbReference>
<dbReference type="PANTHER" id="PTHR43624">
    <property type="entry name" value="ELECTRON TRANSFER FLAVOPROTEIN-QUINONE OXIDOREDUCTASE YDIS-RELATED"/>
    <property type="match status" value="1"/>
</dbReference>
<evidence type="ECO:0000313" key="6">
    <source>
        <dbReference type="Proteomes" id="UP000192050"/>
    </source>
</evidence>
<proteinExistence type="predicted"/>
<dbReference type="SUPFAM" id="SSF51905">
    <property type="entry name" value="FAD/NAD(P)-binding domain"/>
    <property type="match status" value="1"/>
</dbReference>
<evidence type="ECO:0000313" key="5">
    <source>
        <dbReference type="EMBL" id="ARD85037.1"/>
    </source>
</evidence>
<comment type="cofactor">
    <cofactor evidence="1">
        <name>FAD</name>
        <dbReference type="ChEBI" id="CHEBI:57692"/>
    </cofactor>
</comment>
<keyword evidence="2" id="KW-0285">Flavoprotein</keyword>
<name>A0A1V0N4K1_9ARCH</name>
<gene>
    <name evidence="5" type="ORF">FAD_1161</name>
</gene>
<dbReference type="GO" id="GO:0016491">
    <property type="term" value="F:oxidoreductase activity"/>
    <property type="evidence" value="ECO:0007669"/>
    <property type="project" value="UniProtKB-KW"/>
</dbReference>
<evidence type="ECO:0000256" key="3">
    <source>
        <dbReference type="ARBA" id="ARBA00022827"/>
    </source>
</evidence>
<evidence type="ECO:0000256" key="2">
    <source>
        <dbReference type="ARBA" id="ARBA00022630"/>
    </source>
</evidence>
<dbReference type="RefSeq" id="WP_081142549.1">
    <property type="nucleotide sequence ID" value="NZ_CP015363.1"/>
</dbReference>
<dbReference type="InterPro" id="IPR039651">
    <property type="entry name" value="FixC-like"/>
</dbReference>
<dbReference type="Gene3D" id="3.50.50.60">
    <property type="entry name" value="FAD/NAD(P)-binding domain"/>
    <property type="match status" value="1"/>
</dbReference>
<organism evidence="5 6">
    <name type="scientific">Ferroplasma acidiphilum</name>
    <dbReference type="NCBI Taxonomy" id="74969"/>
    <lineage>
        <taxon>Archaea</taxon>
        <taxon>Methanobacteriati</taxon>
        <taxon>Thermoplasmatota</taxon>
        <taxon>Thermoplasmata</taxon>
        <taxon>Thermoplasmatales</taxon>
        <taxon>Ferroplasmaceae</taxon>
        <taxon>Ferroplasma</taxon>
    </lineage>
</organism>
<protein>
    <submittedName>
        <fullName evidence="5">Dehydrogenase (Flavoprotein)</fullName>
    </submittedName>
</protein>
<dbReference type="KEGG" id="fai:FAD_1161"/>
<dbReference type="GeneID" id="31676659"/>
<sequence>MLEYDIVIVGAGPAGSAAALKAASEGKKVLVIERGPEPGSKNVSGAEVRKDYITSVFGEGMPYERTVDTMKLSLYEKDKPVNIDFHPDGLVTTGRLKLDKWLSSVSEQAGATIIPKTTALKLNWENGIAKSLTTDRGDVAAKSFVLAEGVNALVSMNSGINVDWTPSNSVQAVKMVYSIKKGDLNNIFGFPDDDTGMSWRMIMSDPLVAGFMYTYKDSLAVGIGSPIKELVDRKIRPEALLDKFLETTGIAEKVKGYSLREYSAKVIPEGGFPETNVAKGNVYLCGDAIGLVDPLTFDGITPAIASGTLAGEAAVMNYDKEVYRYNLMKHPEISKIAKERKLESDFMTSNKAGEYINMVSSLLEGWAAGDLIGIRNTMVGNYRNIIPDLMSFVMRMR</sequence>
<dbReference type="Proteomes" id="UP000192050">
    <property type="component" value="Chromosome"/>
</dbReference>
<dbReference type="STRING" id="74969.FAD_1161"/>
<keyword evidence="6" id="KW-1185">Reference proteome</keyword>
<accession>A0A1V0N4K1</accession>
<evidence type="ECO:0000256" key="4">
    <source>
        <dbReference type="ARBA" id="ARBA00023002"/>
    </source>
</evidence>
<reference evidence="5 6" key="1">
    <citation type="submission" date="2011-10" db="EMBL/GenBank/DDBJ databases">
        <title>Metabolic and evolutionary patterns in the extreme acidophile Ferroplasma acidiphilum.</title>
        <authorList>
            <person name="Golyshina O.V."/>
            <person name="Kozyavkin S.A."/>
            <person name="Tatusov R.L."/>
            <person name="Slesarev A.I."/>
            <person name="Golyshin P.N."/>
        </authorList>
    </citation>
    <scope>NUCLEOTIDE SEQUENCE [LARGE SCALE GENOMIC DNA]</scope>
    <source>
        <strain evidence="6">Y</strain>
    </source>
</reference>
<evidence type="ECO:0000256" key="1">
    <source>
        <dbReference type="ARBA" id="ARBA00001974"/>
    </source>
</evidence>
<dbReference type="InterPro" id="IPR036188">
    <property type="entry name" value="FAD/NAD-bd_sf"/>
</dbReference>
<keyword evidence="4" id="KW-0560">Oxidoreductase</keyword>
<dbReference type="AlphaFoldDB" id="A0A1V0N4K1"/>
<dbReference type="OrthoDB" id="7950at2157"/>
<dbReference type="EMBL" id="CP015363">
    <property type="protein sequence ID" value="ARD85037.1"/>
    <property type="molecule type" value="Genomic_DNA"/>
</dbReference>
<dbReference type="Pfam" id="PF12831">
    <property type="entry name" value="FAD_oxidored"/>
    <property type="match status" value="1"/>
</dbReference>
<dbReference type="PRINTS" id="PR00420">
    <property type="entry name" value="RNGMNOXGNASE"/>
</dbReference>
<keyword evidence="3" id="KW-0274">FAD</keyword>